<sequence>MPNKYKRAVGSRTYRNYTDEILKTCLNDIINKKITQREAEKLYNIPRRTLNYKLKKQHGNHWGRPTIFSEEEEKCFTSHVILMCDYGFPVDKTDFRYIVKSYLDRLGKKVNTFKNNLPGLSWVSNFLKRNKPLSYRLSTNIKRSRAAVNEDIIRQYINNLQKTIGDVLPENIYNYDETNLTDNPGQKKVIVKRGSKYPERICNTSKVSISLMMCGNAAGKLLPPYVVYKAKGLWQPWTEGGPTGCRYNASPSGWFDASIFCDWFDKVLIRNLKKTPGKKVVIGDNLSSHISPYIIDKCKQENIYFICLPPNSTHLTQPLDVAFFHPMKVAWRKILSDWKTTPEGIQNATLQKQSFPKLLKKLLDVLKLNMESTLKNGFRKCGIFPCNADELLARLPQAINVSSTVEESFIEHLNNKRSETTQTKKQIRKKLKIAPGLSYAHEGDSSDIDEPEPNNNEDVGQNLAVEDDLDIFCPVSENGKYSINDFVIFKYDETLYPGRIINTTENGAFIQSMEKSKKYYRWPVKTDEMFYSWIHIMMKINPPTLIRRGYFKVNELEEYTE</sequence>
<dbReference type="SUPFAM" id="SSF46689">
    <property type="entry name" value="Homeodomain-like"/>
    <property type="match status" value="1"/>
</dbReference>
<dbReference type="GO" id="GO:0003677">
    <property type="term" value="F:DNA binding"/>
    <property type="evidence" value="ECO:0007669"/>
    <property type="project" value="InterPro"/>
</dbReference>
<evidence type="ECO:0000256" key="1">
    <source>
        <dbReference type="ARBA" id="ARBA00004123"/>
    </source>
</evidence>
<dbReference type="GO" id="GO:0005634">
    <property type="term" value="C:nucleus"/>
    <property type="evidence" value="ECO:0007669"/>
    <property type="project" value="UniProtKB-SubCell"/>
</dbReference>
<comment type="caution">
    <text evidence="5">The sequence shown here is derived from an EMBL/GenBank/DDBJ whole genome shotgun (WGS) entry which is preliminary data.</text>
</comment>
<evidence type="ECO:0000259" key="4">
    <source>
        <dbReference type="Pfam" id="PF05225"/>
    </source>
</evidence>
<feature type="domain" description="DDE-1" evidence="3">
    <location>
        <begin position="208"/>
        <end position="347"/>
    </location>
</feature>
<proteinExistence type="predicted"/>
<accession>A0AAV0WTA6</accession>
<dbReference type="Pfam" id="PF05225">
    <property type="entry name" value="HTH_psq"/>
    <property type="match status" value="1"/>
</dbReference>
<name>A0AAV0WTA6_9HEMI</name>
<dbReference type="Pfam" id="PF03184">
    <property type="entry name" value="DDE_1"/>
    <property type="match status" value="1"/>
</dbReference>
<evidence type="ECO:0000256" key="2">
    <source>
        <dbReference type="SAM" id="MobiDB-lite"/>
    </source>
</evidence>
<organism evidence="5 7">
    <name type="scientific">Macrosiphum euphorbiae</name>
    <name type="common">potato aphid</name>
    <dbReference type="NCBI Taxonomy" id="13131"/>
    <lineage>
        <taxon>Eukaryota</taxon>
        <taxon>Metazoa</taxon>
        <taxon>Ecdysozoa</taxon>
        <taxon>Arthropoda</taxon>
        <taxon>Hexapoda</taxon>
        <taxon>Insecta</taxon>
        <taxon>Pterygota</taxon>
        <taxon>Neoptera</taxon>
        <taxon>Paraneoptera</taxon>
        <taxon>Hemiptera</taxon>
        <taxon>Sternorrhyncha</taxon>
        <taxon>Aphidomorpha</taxon>
        <taxon>Aphidoidea</taxon>
        <taxon>Aphididae</taxon>
        <taxon>Macrosiphini</taxon>
        <taxon>Macrosiphum</taxon>
    </lineage>
</organism>
<comment type="subcellular location">
    <subcellularLocation>
        <location evidence="1">Nucleus</location>
    </subcellularLocation>
</comment>
<keyword evidence="7" id="KW-1185">Reference proteome</keyword>
<protein>
    <recommendedName>
        <fullName evidence="8">Transposase</fullName>
    </recommendedName>
</protein>
<dbReference type="Gene3D" id="3.30.420.10">
    <property type="entry name" value="Ribonuclease H-like superfamily/Ribonuclease H"/>
    <property type="match status" value="1"/>
</dbReference>
<dbReference type="InterPro" id="IPR050863">
    <property type="entry name" value="CenT-Element_Derived"/>
</dbReference>
<dbReference type="InterPro" id="IPR004875">
    <property type="entry name" value="DDE_SF_endonuclease_dom"/>
</dbReference>
<evidence type="ECO:0000313" key="7">
    <source>
        <dbReference type="Proteomes" id="UP001160148"/>
    </source>
</evidence>
<evidence type="ECO:0000313" key="5">
    <source>
        <dbReference type="EMBL" id="CAI6358706.1"/>
    </source>
</evidence>
<dbReference type="InterPro" id="IPR036397">
    <property type="entry name" value="RNaseH_sf"/>
</dbReference>
<dbReference type="EMBL" id="CARXXK010000002">
    <property type="protein sequence ID" value="CAI6358706.1"/>
    <property type="molecule type" value="Genomic_DNA"/>
</dbReference>
<reference evidence="5 7" key="1">
    <citation type="submission" date="2023-01" db="EMBL/GenBank/DDBJ databases">
        <authorList>
            <person name="Whitehead M."/>
        </authorList>
    </citation>
    <scope>NUCLEOTIDE SEQUENCE [LARGE SCALE GENOMIC DNA]</scope>
</reference>
<dbReference type="EMBL" id="CARXXK010001155">
    <property type="protein sequence ID" value="CAI6374093.1"/>
    <property type="molecule type" value="Genomic_DNA"/>
</dbReference>
<feature type="region of interest" description="Disordered" evidence="2">
    <location>
        <begin position="439"/>
        <end position="459"/>
    </location>
</feature>
<dbReference type="Proteomes" id="UP001160148">
    <property type="component" value="Unassembled WGS sequence"/>
</dbReference>
<evidence type="ECO:0008006" key="8">
    <source>
        <dbReference type="Google" id="ProtNLM"/>
    </source>
</evidence>
<dbReference type="PANTHER" id="PTHR19303">
    <property type="entry name" value="TRANSPOSON"/>
    <property type="match status" value="1"/>
</dbReference>
<evidence type="ECO:0000313" key="6">
    <source>
        <dbReference type="EMBL" id="CAI6374093.1"/>
    </source>
</evidence>
<evidence type="ECO:0000259" key="3">
    <source>
        <dbReference type="Pfam" id="PF03184"/>
    </source>
</evidence>
<gene>
    <name evidence="5" type="ORF">MEUPH1_LOCUS14195</name>
    <name evidence="6" type="ORF">MEUPH1_LOCUS27749</name>
</gene>
<dbReference type="Gene3D" id="1.10.10.60">
    <property type="entry name" value="Homeodomain-like"/>
    <property type="match status" value="1"/>
</dbReference>
<feature type="domain" description="HTH psq-type" evidence="4">
    <location>
        <begin position="19"/>
        <end position="59"/>
    </location>
</feature>
<dbReference type="AlphaFoldDB" id="A0AAV0WTA6"/>
<dbReference type="InterPro" id="IPR007889">
    <property type="entry name" value="HTH_Psq"/>
</dbReference>
<dbReference type="InterPro" id="IPR009057">
    <property type="entry name" value="Homeodomain-like_sf"/>
</dbReference>
<dbReference type="PANTHER" id="PTHR19303:SF74">
    <property type="entry name" value="POGO TRANSPOSABLE ELEMENT WITH KRAB DOMAIN"/>
    <property type="match status" value="1"/>
</dbReference>